<feature type="binding site" evidence="5">
    <location>
        <begin position="123"/>
        <end position="127"/>
    </location>
    <ligand>
        <name>S-adenosyl-L-methionine</name>
        <dbReference type="ChEBI" id="CHEBI:59789"/>
    </ligand>
</feature>
<dbReference type="Proteomes" id="UP000471147">
    <property type="component" value="Unassembled WGS sequence"/>
</dbReference>
<dbReference type="InterPro" id="IPR040758">
    <property type="entry name" value="PrmC_N"/>
</dbReference>
<keyword evidence="2 5" id="KW-0808">Transferase</keyword>
<keyword evidence="3 5" id="KW-0949">S-adenosyl-L-methionine</keyword>
<feature type="domain" description="Release factor glutamine methyltransferase N-terminal" evidence="7">
    <location>
        <begin position="7"/>
        <end position="72"/>
    </location>
</feature>
<comment type="caution">
    <text evidence="8">The sequence shown here is derived from an EMBL/GenBank/DDBJ whole genome shotgun (WGS) entry which is preliminary data.</text>
</comment>
<evidence type="ECO:0000256" key="4">
    <source>
        <dbReference type="ARBA" id="ARBA00048391"/>
    </source>
</evidence>
<dbReference type="InterPro" id="IPR019874">
    <property type="entry name" value="RF_methyltr_PrmC"/>
</dbReference>
<name>A0A6I4LX84_9SPHN</name>
<proteinExistence type="inferred from homology"/>
<dbReference type="InterPro" id="IPR004556">
    <property type="entry name" value="HemK-like"/>
</dbReference>
<evidence type="ECO:0000256" key="1">
    <source>
        <dbReference type="ARBA" id="ARBA00022603"/>
    </source>
</evidence>
<dbReference type="Gene3D" id="3.40.50.150">
    <property type="entry name" value="Vaccinia Virus protein VP39"/>
    <property type="match status" value="1"/>
</dbReference>
<evidence type="ECO:0000259" key="7">
    <source>
        <dbReference type="Pfam" id="PF17827"/>
    </source>
</evidence>
<evidence type="ECO:0000259" key="6">
    <source>
        <dbReference type="Pfam" id="PF05175"/>
    </source>
</evidence>
<accession>A0A6I4LX84</accession>
<dbReference type="GO" id="GO:0003676">
    <property type="term" value="F:nucleic acid binding"/>
    <property type="evidence" value="ECO:0007669"/>
    <property type="project" value="InterPro"/>
</dbReference>
<evidence type="ECO:0000313" key="9">
    <source>
        <dbReference type="Proteomes" id="UP000471147"/>
    </source>
</evidence>
<dbReference type="Pfam" id="PF05175">
    <property type="entry name" value="MTS"/>
    <property type="match status" value="1"/>
</dbReference>
<dbReference type="PANTHER" id="PTHR18895">
    <property type="entry name" value="HEMK METHYLTRANSFERASE"/>
    <property type="match status" value="1"/>
</dbReference>
<dbReference type="PROSITE" id="PS00092">
    <property type="entry name" value="N6_MTASE"/>
    <property type="match status" value="1"/>
</dbReference>
<comment type="catalytic activity">
    <reaction evidence="4 5">
        <text>L-glutaminyl-[peptide chain release factor] + S-adenosyl-L-methionine = N(5)-methyl-L-glutaminyl-[peptide chain release factor] + S-adenosyl-L-homocysteine + H(+)</text>
        <dbReference type="Rhea" id="RHEA:42896"/>
        <dbReference type="Rhea" id="RHEA-COMP:10271"/>
        <dbReference type="Rhea" id="RHEA-COMP:10272"/>
        <dbReference type="ChEBI" id="CHEBI:15378"/>
        <dbReference type="ChEBI" id="CHEBI:30011"/>
        <dbReference type="ChEBI" id="CHEBI:57856"/>
        <dbReference type="ChEBI" id="CHEBI:59789"/>
        <dbReference type="ChEBI" id="CHEBI:61891"/>
        <dbReference type="EC" id="2.1.1.297"/>
    </reaction>
</comment>
<dbReference type="GO" id="GO:0102559">
    <property type="term" value="F:peptide chain release factor N(5)-glutamine methyltransferase activity"/>
    <property type="evidence" value="ECO:0007669"/>
    <property type="project" value="UniProtKB-EC"/>
</dbReference>
<feature type="binding site" evidence="5">
    <location>
        <position position="193"/>
    </location>
    <ligand>
        <name>S-adenosyl-L-methionine</name>
        <dbReference type="ChEBI" id="CHEBI:59789"/>
    </ligand>
</feature>
<comment type="function">
    <text evidence="5">Methylates the class 1 translation termination release factors RF1/PrfA and RF2/PrfB on the glutamine residue of the universally conserved GGQ motif.</text>
</comment>
<sequence length="290" mass="30677">MGNLADILRETAILLAEVSTTPRLDAELLAAHALGLERSAMLLRLSDLDTPPDLAALTQRRLRHEPVAYITGRQAFWDLNLIVTPDVLIPRADSETVIDSAVDYFQAAKAGDGTGPARILDLGTGSGALLLACLSAFPEACGIGIDASAAALAVAQGNAARLGFAARSQWLHRSWTDPDWSDDLGRYDLIISNPPYVETDADLAAMVADYEPHSALFAGADGLDDYRILVPHLASMLSPGGIAIFEIGHSQAQSVSNLASNSGLSTEMRCDLAGKPRALRFSLGIADMNG</sequence>
<feature type="binding site" evidence="5">
    <location>
        <position position="146"/>
    </location>
    <ligand>
        <name>S-adenosyl-L-methionine</name>
        <dbReference type="ChEBI" id="CHEBI:59789"/>
    </ligand>
</feature>
<dbReference type="NCBIfam" id="TIGR03534">
    <property type="entry name" value="RF_mod_PrmC"/>
    <property type="match status" value="1"/>
</dbReference>
<keyword evidence="9" id="KW-1185">Reference proteome</keyword>
<evidence type="ECO:0000256" key="5">
    <source>
        <dbReference type="HAMAP-Rule" id="MF_02126"/>
    </source>
</evidence>
<dbReference type="NCBIfam" id="TIGR00536">
    <property type="entry name" value="hemK_fam"/>
    <property type="match status" value="1"/>
</dbReference>
<dbReference type="Pfam" id="PF17827">
    <property type="entry name" value="PrmC_N"/>
    <property type="match status" value="1"/>
</dbReference>
<gene>
    <name evidence="5 8" type="primary">prmC</name>
    <name evidence="8" type="ORF">EUU23_07970</name>
</gene>
<evidence type="ECO:0000256" key="3">
    <source>
        <dbReference type="ARBA" id="ARBA00022691"/>
    </source>
</evidence>
<feature type="binding site" evidence="5">
    <location>
        <begin position="193"/>
        <end position="196"/>
    </location>
    <ligand>
        <name>substrate</name>
    </ligand>
</feature>
<dbReference type="CDD" id="cd02440">
    <property type="entry name" value="AdoMet_MTases"/>
    <property type="match status" value="1"/>
</dbReference>
<dbReference type="OrthoDB" id="9800643at2"/>
<comment type="similarity">
    <text evidence="5">Belongs to the protein N5-glutamine methyltransferase family. PrmC subfamily.</text>
</comment>
<keyword evidence="1 5" id="KW-0489">Methyltransferase</keyword>
<organism evidence="8 9">
    <name type="scientific">Sphingorhabdus profundilacus</name>
    <dbReference type="NCBI Taxonomy" id="2509718"/>
    <lineage>
        <taxon>Bacteria</taxon>
        <taxon>Pseudomonadati</taxon>
        <taxon>Pseudomonadota</taxon>
        <taxon>Alphaproteobacteria</taxon>
        <taxon>Sphingomonadales</taxon>
        <taxon>Sphingomonadaceae</taxon>
        <taxon>Sphingorhabdus</taxon>
    </lineage>
</organism>
<dbReference type="EMBL" id="SDWJ01000002">
    <property type="protein sequence ID" value="MVZ97641.1"/>
    <property type="molecule type" value="Genomic_DNA"/>
</dbReference>
<dbReference type="PANTHER" id="PTHR18895:SF74">
    <property type="entry name" value="MTRF1L RELEASE FACTOR GLUTAMINE METHYLTRANSFERASE"/>
    <property type="match status" value="1"/>
</dbReference>
<dbReference type="Gene3D" id="1.10.8.10">
    <property type="entry name" value="DNA helicase RuvA subunit, C-terminal domain"/>
    <property type="match status" value="1"/>
</dbReference>
<feature type="domain" description="Methyltransferase small" evidence="6">
    <location>
        <begin position="118"/>
        <end position="201"/>
    </location>
</feature>
<evidence type="ECO:0000256" key="2">
    <source>
        <dbReference type="ARBA" id="ARBA00022679"/>
    </source>
</evidence>
<feature type="binding site" evidence="5">
    <location>
        <position position="175"/>
    </location>
    <ligand>
        <name>S-adenosyl-L-methionine</name>
        <dbReference type="ChEBI" id="CHEBI:59789"/>
    </ligand>
</feature>
<dbReference type="InterPro" id="IPR002052">
    <property type="entry name" value="DNA_methylase_N6_adenine_CS"/>
</dbReference>
<dbReference type="RefSeq" id="WP_160353643.1">
    <property type="nucleotide sequence ID" value="NZ_SDWJ01000002.1"/>
</dbReference>
<dbReference type="SUPFAM" id="SSF53335">
    <property type="entry name" value="S-adenosyl-L-methionine-dependent methyltransferases"/>
    <property type="match status" value="1"/>
</dbReference>
<dbReference type="InterPro" id="IPR007848">
    <property type="entry name" value="Small_mtfrase_dom"/>
</dbReference>
<dbReference type="GO" id="GO:0032259">
    <property type="term" value="P:methylation"/>
    <property type="evidence" value="ECO:0007669"/>
    <property type="project" value="UniProtKB-KW"/>
</dbReference>
<evidence type="ECO:0000313" key="8">
    <source>
        <dbReference type="EMBL" id="MVZ97641.1"/>
    </source>
</evidence>
<protein>
    <recommendedName>
        <fullName evidence="5">Release factor glutamine methyltransferase</fullName>
        <shortName evidence="5">RF MTase</shortName>
        <ecNumber evidence="5">2.1.1.297</ecNumber>
    </recommendedName>
    <alternativeName>
        <fullName evidence="5">N5-glutamine methyltransferase PrmC</fullName>
    </alternativeName>
    <alternativeName>
        <fullName evidence="5">Protein-(glutamine-N5) MTase PrmC</fullName>
    </alternativeName>
    <alternativeName>
        <fullName evidence="5">Protein-glutamine N-methyltransferase PrmC</fullName>
    </alternativeName>
</protein>
<dbReference type="HAMAP" id="MF_02126">
    <property type="entry name" value="RF_methyltr_PrmC"/>
    <property type="match status" value="1"/>
</dbReference>
<dbReference type="EC" id="2.1.1.297" evidence="5"/>
<reference evidence="8 9" key="1">
    <citation type="submission" date="2019-01" db="EMBL/GenBank/DDBJ databases">
        <title>Sphingorhabdus lacus sp.nov., isolated from an oligotrophic freshwater lake.</title>
        <authorList>
            <person name="Park M."/>
        </authorList>
    </citation>
    <scope>NUCLEOTIDE SEQUENCE [LARGE SCALE GENOMIC DNA]</scope>
    <source>
        <strain evidence="8 9">IMCC26285</strain>
    </source>
</reference>
<dbReference type="AlphaFoldDB" id="A0A6I4LX84"/>
<dbReference type="InterPro" id="IPR050320">
    <property type="entry name" value="N5-glutamine_MTase"/>
</dbReference>
<dbReference type="InterPro" id="IPR029063">
    <property type="entry name" value="SAM-dependent_MTases_sf"/>
</dbReference>